<dbReference type="Proteomes" id="UP000306196">
    <property type="component" value="Unassembled WGS sequence"/>
</dbReference>
<dbReference type="PANTHER" id="PTHR47245:SF1">
    <property type="entry name" value="FOLDASE PROTEIN PRSA"/>
    <property type="match status" value="1"/>
</dbReference>
<protein>
    <recommendedName>
        <fullName evidence="2">peptidylprolyl isomerase</fullName>
        <ecNumber evidence="2">5.2.1.8</ecNumber>
    </recommendedName>
</protein>
<evidence type="ECO:0000256" key="6">
    <source>
        <dbReference type="PROSITE-ProRule" id="PRU00278"/>
    </source>
</evidence>
<dbReference type="OrthoDB" id="9791746at2"/>
<keyword evidence="9" id="KW-1185">Reference proteome</keyword>
<dbReference type="GO" id="GO:0003755">
    <property type="term" value="F:peptidyl-prolyl cis-trans isomerase activity"/>
    <property type="evidence" value="ECO:0007669"/>
    <property type="project" value="UniProtKB-KW"/>
</dbReference>
<dbReference type="EC" id="5.2.1.8" evidence="2"/>
<evidence type="ECO:0000256" key="4">
    <source>
        <dbReference type="ARBA" id="ARBA00023110"/>
    </source>
</evidence>
<dbReference type="InterPro" id="IPR046357">
    <property type="entry name" value="PPIase_dom_sf"/>
</dbReference>
<feature type="domain" description="PpiC" evidence="7">
    <location>
        <begin position="183"/>
        <end position="279"/>
    </location>
</feature>
<dbReference type="PANTHER" id="PTHR47245">
    <property type="entry name" value="PEPTIDYLPROLYL ISOMERASE"/>
    <property type="match status" value="1"/>
</dbReference>
<keyword evidence="5 6" id="KW-0413">Isomerase</keyword>
<comment type="caution">
    <text evidence="8">The sequence shown here is derived from an EMBL/GenBank/DDBJ whole genome shotgun (WGS) entry which is preliminary data.</text>
</comment>
<dbReference type="SUPFAM" id="SSF54534">
    <property type="entry name" value="FKBP-like"/>
    <property type="match status" value="1"/>
</dbReference>
<sequence>MRKVMGVKRDCDSEHRVGRCANVDFLFALDDEAGHTGEMALIINGESIDDEIIEEEFRHIKGQYERALQVACCERDPEFRSMAKDNLSSRSLLQQEARRRFAEVADEEVSERLGKLIEQAGGEDAFYANIGLPFKDEALVRDNVANGVRMDKMLQAVYEPEPEFSEEEMREYYAANVKLFLSEEELRVLHVSVNLSGAQNRAEVYDRMREIRQQALAGEDFESLGREHNSNRDQSPDLGWFKRGEFMEEFEAIAFSMKEGEISPVFTTQLGFHLCKVAERKAALPKPFDEVQEVVKVRMLEEYRDARFNEFVEELKKAAVIEDTEPEGEEV</sequence>
<reference evidence="8 9" key="1">
    <citation type="submission" date="2019-05" db="EMBL/GenBank/DDBJ databases">
        <title>Verrucobacter flavum gen. nov., sp. nov. a new member of the family Verrucomicrobiaceae.</title>
        <authorList>
            <person name="Szuroczki S."/>
            <person name="Abbaszade G."/>
            <person name="Szabo A."/>
            <person name="Felfoldi T."/>
            <person name="Schumann P."/>
            <person name="Boka K."/>
            <person name="Keki Z."/>
            <person name="Toumi M."/>
            <person name="Toth E."/>
        </authorList>
    </citation>
    <scope>NUCLEOTIDE SEQUENCE [LARGE SCALE GENOMIC DNA]</scope>
    <source>
        <strain evidence="8 9">MG-N-17</strain>
    </source>
</reference>
<name>A0A5R8KA19_9BACT</name>
<gene>
    <name evidence="8" type="ORF">FEM03_18820</name>
</gene>
<dbReference type="SUPFAM" id="SSF109998">
    <property type="entry name" value="Triger factor/SurA peptide-binding domain-like"/>
    <property type="match status" value="1"/>
</dbReference>
<dbReference type="InterPro" id="IPR000297">
    <property type="entry name" value="PPIase_PpiC"/>
</dbReference>
<keyword evidence="4 6" id="KW-0697">Rotamase</keyword>
<dbReference type="AlphaFoldDB" id="A0A5R8KA19"/>
<evidence type="ECO:0000256" key="2">
    <source>
        <dbReference type="ARBA" id="ARBA00013194"/>
    </source>
</evidence>
<dbReference type="InterPro" id="IPR027304">
    <property type="entry name" value="Trigger_fact/SurA_dom_sf"/>
</dbReference>
<evidence type="ECO:0000256" key="1">
    <source>
        <dbReference type="ARBA" id="ARBA00000971"/>
    </source>
</evidence>
<evidence type="ECO:0000259" key="7">
    <source>
        <dbReference type="PROSITE" id="PS50198"/>
    </source>
</evidence>
<dbReference type="PROSITE" id="PS50198">
    <property type="entry name" value="PPIC_PPIASE_2"/>
    <property type="match status" value="1"/>
</dbReference>
<comment type="catalytic activity">
    <reaction evidence="1">
        <text>[protein]-peptidylproline (omega=180) = [protein]-peptidylproline (omega=0)</text>
        <dbReference type="Rhea" id="RHEA:16237"/>
        <dbReference type="Rhea" id="RHEA-COMP:10747"/>
        <dbReference type="Rhea" id="RHEA-COMP:10748"/>
        <dbReference type="ChEBI" id="CHEBI:83833"/>
        <dbReference type="ChEBI" id="CHEBI:83834"/>
        <dbReference type="EC" id="5.2.1.8"/>
    </reaction>
</comment>
<evidence type="ECO:0000256" key="3">
    <source>
        <dbReference type="ARBA" id="ARBA00022729"/>
    </source>
</evidence>
<proteinExistence type="predicted"/>
<accession>A0A5R8KA19</accession>
<evidence type="ECO:0000313" key="9">
    <source>
        <dbReference type="Proteomes" id="UP000306196"/>
    </source>
</evidence>
<dbReference type="EMBL" id="VAUV01000015">
    <property type="protein sequence ID" value="TLD69154.1"/>
    <property type="molecule type" value="Genomic_DNA"/>
</dbReference>
<dbReference type="Pfam" id="PF13145">
    <property type="entry name" value="Rotamase_2"/>
    <property type="match status" value="1"/>
</dbReference>
<dbReference type="Gene3D" id="3.10.50.40">
    <property type="match status" value="1"/>
</dbReference>
<organism evidence="8 9">
    <name type="scientific">Phragmitibacter flavus</name>
    <dbReference type="NCBI Taxonomy" id="2576071"/>
    <lineage>
        <taxon>Bacteria</taxon>
        <taxon>Pseudomonadati</taxon>
        <taxon>Verrucomicrobiota</taxon>
        <taxon>Verrucomicrobiia</taxon>
        <taxon>Verrucomicrobiales</taxon>
        <taxon>Verrucomicrobiaceae</taxon>
        <taxon>Phragmitibacter</taxon>
    </lineage>
</organism>
<dbReference type="InterPro" id="IPR050245">
    <property type="entry name" value="PrsA_foldase"/>
</dbReference>
<evidence type="ECO:0000256" key="5">
    <source>
        <dbReference type="ARBA" id="ARBA00023235"/>
    </source>
</evidence>
<evidence type="ECO:0000313" key="8">
    <source>
        <dbReference type="EMBL" id="TLD69154.1"/>
    </source>
</evidence>
<keyword evidence="3" id="KW-0732">Signal</keyword>
<dbReference type="Gene3D" id="1.10.4030.10">
    <property type="entry name" value="Porin chaperone SurA, peptide-binding domain"/>
    <property type="match status" value="1"/>
</dbReference>